<name>A0A3N6MT40_NATCH</name>
<evidence type="ECO:0000313" key="2">
    <source>
        <dbReference type="EMBL" id="RQH01011.1"/>
    </source>
</evidence>
<dbReference type="OrthoDB" id="193769at2157"/>
<evidence type="ECO:0000313" key="3">
    <source>
        <dbReference type="Proteomes" id="UP000281431"/>
    </source>
</evidence>
<accession>A0A3N6MT40</accession>
<comment type="caution">
    <text evidence="2">The sequence shown here is derived from an EMBL/GenBank/DDBJ whole genome shotgun (WGS) entry which is preliminary data.</text>
</comment>
<dbReference type="AlphaFoldDB" id="A0A3N6MT40"/>
<reference evidence="2 3" key="1">
    <citation type="submission" date="2018-10" db="EMBL/GenBank/DDBJ databases">
        <title>Natrarchaeobius chitinivorans gen. nov., sp. nov., and Natrarchaeobius haloalkaliphilus sp. nov., alkaliphilic, chitin-utilizing haloarchaea from hypersaline alkaline lakes.</title>
        <authorList>
            <person name="Sorokin D.Y."/>
            <person name="Elcheninov A.G."/>
            <person name="Kostrikina N.A."/>
            <person name="Bale N.J."/>
            <person name="Sinninghe Damste J.S."/>
            <person name="Khijniak T.V."/>
            <person name="Kublanov I.V."/>
            <person name="Toshchakov S.V."/>
        </authorList>
    </citation>
    <scope>NUCLEOTIDE SEQUENCE [LARGE SCALE GENOMIC DNA]</scope>
    <source>
        <strain evidence="2 3">AArcht7</strain>
    </source>
</reference>
<keyword evidence="3" id="KW-1185">Reference proteome</keyword>
<sequence>MSGEPASDAESPSDSRRTSDSSPSTDCPHCGRPVARVSVVGPLEAVAGPCGCRVAPDLLMD</sequence>
<feature type="region of interest" description="Disordered" evidence="1">
    <location>
        <begin position="1"/>
        <end position="33"/>
    </location>
</feature>
<evidence type="ECO:0000256" key="1">
    <source>
        <dbReference type="SAM" id="MobiDB-lite"/>
    </source>
</evidence>
<proteinExistence type="predicted"/>
<protein>
    <recommendedName>
        <fullName evidence="4">Small CPxCG-related zinc finger protein</fullName>
    </recommendedName>
</protein>
<evidence type="ECO:0008006" key="4">
    <source>
        <dbReference type="Google" id="ProtNLM"/>
    </source>
</evidence>
<organism evidence="2 3">
    <name type="scientific">Natrarchaeobius chitinivorans</name>
    <dbReference type="NCBI Taxonomy" id="1679083"/>
    <lineage>
        <taxon>Archaea</taxon>
        <taxon>Methanobacteriati</taxon>
        <taxon>Methanobacteriota</taxon>
        <taxon>Stenosarchaea group</taxon>
        <taxon>Halobacteria</taxon>
        <taxon>Halobacteriales</taxon>
        <taxon>Natrialbaceae</taxon>
        <taxon>Natrarchaeobius</taxon>
    </lineage>
</organism>
<gene>
    <name evidence="2" type="ORF">EA472_09535</name>
</gene>
<dbReference type="Proteomes" id="UP000281431">
    <property type="component" value="Unassembled WGS sequence"/>
</dbReference>
<dbReference type="EMBL" id="REFZ01000005">
    <property type="protein sequence ID" value="RQH01011.1"/>
    <property type="molecule type" value="Genomic_DNA"/>
</dbReference>